<feature type="compositionally biased region" description="Basic residues" evidence="1">
    <location>
        <begin position="45"/>
        <end position="54"/>
    </location>
</feature>
<evidence type="ECO:0000313" key="2">
    <source>
        <dbReference type="EMBL" id="CAA9391476.1"/>
    </source>
</evidence>
<feature type="compositionally biased region" description="Basic and acidic residues" evidence="1">
    <location>
        <begin position="58"/>
        <end position="69"/>
    </location>
</feature>
<protein>
    <submittedName>
        <fullName evidence="2">Uncharacterized protein</fullName>
    </submittedName>
</protein>
<dbReference type="EMBL" id="CADCUP010000111">
    <property type="protein sequence ID" value="CAA9391476.1"/>
    <property type="molecule type" value="Genomic_DNA"/>
</dbReference>
<sequence>DTHPQPAGGRLARHRGDRCVPARLLLRHRDQLRGGRQHRADRGRRSPQLRRRQPRGGLLRDRRPAAVGV</sequence>
<reference evidence="2" key="1">
    <citation type="submission" date="2020-02" db="EMBL/GenBank/DDBJ databases">
        <authorList>
            <person name="Meier V. D."/>
        </authorList>
    </citation>
    <scope>NUCLEOTIDE SEQUENCE</scope>
    <source>
        <strain evidence="2">AVDCRST_MAG06</strain>
    </source>
</reference>
<feature type="compositionally biased region" description="Basic and acidic residues" evidence="1">
    <location>
        <begin position="27"/>
        <end position="44"/>
    </location>
</feature>
<name>A0A6J4NT19_9ACTN</name>
<evidence type="ECO:0000256" key="1">
    <source>
        <dbReference type="SAM" id="MobiDB-lite"/>
    </source>
</evidence>
<accession>A0A6J4NT19</accession>
<feature type="non-terminal residue" evidence="2">
    <location>
        <position position="69"/>
    </location>
</feature>
<organism evidence="2">
    <name type="scientific">uncultured Nocardioides sp</name>
    <dbReference type="NCBI Taxonomy" id="198441"/>
    <lineage>
        <taxon>Bacteria</taxon>
        <taxon>Bacillati</taxon>
        <taxon>Actinomycetota</taxon>
        <taxon>Actinomycetes</taxon>
        <taxon>Propionibacteriales</taxon>
        <taxon>Nocardioidaceae</taxon>
        <taxon>Nocardioides</taxon>
        <taxon>environmental samples</taxon>
    </lineage>
</organism>
<feature type="non-terminal residue" evidence="2">
    <location>
        <position position="1"/>
    </location>
</feature>
<proteinExistence type="predicted"/>
<feature type="region of interest" description="Disordered" evidence="1">
    <location>
        <begin position="22"/>
        <end position="69"/>
    </location>
</feature>
<dbReference type="AlphaFoldDB" id="A0A6J4NT19"/>
<gene>
    <name evidence="2" type="ORF">AVDCRST_MAG06-1622</name>
</gene>